<protein>
    <submittedName>
        <fullName evidence="1">Uncharacterized protein</fullName>
    </submittedName>
</protein>
<dbReference type="Proteomes" id="UP000245720">
    <property type="component" value="Unassembled WGS sequence"/>
</dbReference>
<evidence type="ECO:0000313" key="2">
    <source>
        <dbReference type="Proteomes" id="UP000245720"/>
    </source>
</evidence>
<reference evidence="1 2" key="1">
    <citation type="submission" date="2018-05" db="EMBL/GenBank/DDBJ databases">
        <title>The Hungate 1000. A catalogue of reference genomes from the rumen microbiome.</title>
        <authorList>
            <person name="Kelly W."/>
        </authorList>
    </citation>
    <scope>NUCLEOTIDE SEQUENCE [LARGE SCALE GENOMIC DNA]</scope>
    <source>
        <strain evidence="1 2">SAb67</strain>
    </source>
</reference>
<evidence type="ECO:0000313" key="1">
    <source>
        <dbReference type="EMBL" id="PWJ13959.1"/>
    </source>
</evidence>
<organism evidence="1 2">
    <name type="scientific">Ruminococcus flavefaciens</name>
    <dbReference type="NCBI Taxonomy" id="1265"/>
    <lineage>
        <taxon>Bacteria</taxon>
        <taxon>Bacillati</taxon>
        <taxon>Bacillota</taxon>
        <taxon>Clostridia</taxon>
        <taxon>Eubacteriales</taxon>
        <taxon>Oscillospiraceae</taxon>
        <taxon>Ruminococcus</taxon>
    </lineage>
</organism>
<gene>
    <name evidence="1" type="ORF">IE37_00890</name>
</gene>
<sequence length="88" mass="10382">MRRFNFRLDNGTALTIQPPTLRMYYKELLTAKNDPQLFNAVAHICDRNDEGITVTEEYVVDNFTVDDLSRFMRELPEWINSERKADPN</sequence>
<comment type="caution">
    <text evidence="1">The sequence shown here is derived from an EMBL/GenBank/DDBJ whole genome shotgun (WGS) entry which is preliminary data.</text>
</comment>
<dbReference type="EMBL" id="QGDI01000003">
    <property type="protein sequence ID" value="PWJ13959.1"/>
    <property type="molecule type" value="Genomic_DNA"/>
</dbReference>
<name>A0A315Y4K5_RUMFL</name>
<accession>A0A315Y4K5</accession>
<dbReference type="AlphaFoldDB" id="A0A315Y4K5"/>
<proteinExistence type="predicted"/>
<dbReference type="RefSeq" id="WP_109725746.1">
    <property type="nucleotide sequence ID" value="NZ_CACYST010000097.1"/>
</dbReference>